<dbReference type="GO" id="GO:0009898">
    <property type="term" value="C:cytoplasmic side of plasma membrane"/>
    <property type="evidence" value="ECO:0007669"/>
    <property type="project" value="TreeGrafter"/>
</dbReference>
<dbReference type="GO" id="GO:0005319">
    <property type="term" value="F:lipid transporter activity"/>
    <property type="evidence" value="ECO:0007669"/>
    <property type="project" value="TreeGrafter"/>
</dbReference>
<dbReference type="SUPFAM" id="SSF63707">
    <property type="entry name" value="Ganglioside M2 (gm2) activator"/>
    <property type="match status" value="1"/>
</dbReference>
<name>A0A131Z7I8_RHIAP</name>
<dbReference type="AlphaFoldDB" id="A0A131Z7I8"/>
<dbReference type="Gene3D" id="2.70.220.10">
    <property type="entry name" value="Ganglioside GM2 activator"/>
    <property type="match status" value="1"/>
</dbReference>
<dbReference type="InterPro" id="IPR036846">
    <property type="entry name" value="GM2-AP_sf"/>
</dbReference>
<protein>
    <submittedName>
        <fullName evidence="3">ML domain containing protein</fullName>
    </submittedName>
</protein>
<evidence type="ECO:0000256" key="1">
    <source>
        <dbReference type="ARBA" id="ARBA00022729"/>
    </source>
</evidence>
<dbReference type="GO" id="GO:0008047">
    <property type="term" value="F:enzyme activator activity"/>
    <property type="evidence" value="ECO:0007669"/>
    <property type="project" value="InterPro"/>
</dbReference>
<organism evidence="3">
    <name type="scientific">Rhipicephalus appendiculatus</name>
    <name type="common">Brown ear tick</name>
    <dbReference type="NCBI Taxonomy" id="34631"/>
    <lineage>
        <taxon>Eukaryota</taxon>
        <taxon>Metazoa</taxon>
        <taxon>Ecdysozoa</taxon>
        <taxon>Arthropoda</taxon>
        <taxon>Chelicerata</taxon>
        <taxon>Arachnida</taxon>
        <taxon>Acari</taxon>
        <taxon>Parasitiformes</taxon>
        <taxon>Ixodida</taxon>
        <taxon>Ixodoidea</taxon>
        <taxon>Ixodidae</taxon>
        <taxon>Rhipicephalinae</taxon>
        <taxon>Rhipicephalus</taxon>
        <taxon>Rhipicephalus</taxon>
    </lineage>
</organism>
<feature type="chain" id="PRO_5007287017" evidence="2">
    <location>
        <begin position="21"/>
        <end position="172"/>
    </location>
</feature>
<feature type="signal peptide" evidence="2">
    <location>
        <begin position="1"/>
        <end position="20"/>
    </location>
</feature>
<proteinExistence type="predicted"/>
<evidence type="ECO:0000256" key="2">
    <source>
        <dbReference type="SAM" id="SignalP"/>
    </source>
</evidence>
<dbReference type="EMBL" id="GEDV01002151">
    <property type="protein sequence ID" value="JAP86406.1"/>
    <property type="molecule type" value="Transcribed_RNA"/>
</dbReference>
<dbReference type="PANTHER" id="PTHR17357:SF0">
    <property type="entry name" value="GANGLIOSIDE GM2 ACTIVATOR"/>
    <property type="match status" value="1"/>
</dbReference>
<reference evidence="3" key="1">
    <citation type="journal article" date="2016" name="Ticks Tick Borne Dis.">
        <title>De novo assembly and annotation of the salivary gland transcriptome of Rhipicephalus appendiculatus male and female ticks during blood feeding.</title>
        <authorList>
            <person name="de Castro M.H."/>
            <person name="de Klerk D."/>
            <person name="Pienaar R."/>
            <person name="Latif A.A."/>
            <person name="Rees D.J."/>
            <person name="Mans B.J."/>
        </authorList>
    </citation>
    <scope>NUCLEOTIDE SEQUENCE</scope>
    <source>
        <tissue evidence="3">Salivary glands</tissue>
    </source>
</reference>
<dbReference type="InterPro" id="IPR028996">
    <property type="entry name" value="GM2-AP"/>
</dbReference>
<sequence>MMSFAVSAVLLAFAVNVAHGAVQYHQLIKCSQNYSAEIMGVVTRDAVVGHQMTAKIKLRVYDTILKELKMRVALFTPQGTVVPCIEGFGSCVYDVCEDVPENKVTMWTTKCPVKPGTYWRNLVFRVSPRMLKHIGNGNLIAALMLESKGKKLSCQALHLRVFKERPTTDIWD</sequence>
<dbReference type="GO" id="GO:0006689">
    <property type="term" value="P:ganglioside catabolic process"/>
    <property type="evidence" value="ECO:0007669"/>
    <property type="project" value="InterPro"/>
</dbReference>
<accession>A0A131Z7I8</accession>
<dbReference type="PANTHER" id="PTHR17357">
    <property type="entry name" value="GM2 GANGLIOSIDE ACTIVATOR PROTEIN"/>
    <property type="match status" value="1"/>
</dbReference>
<evidence type="ECO:0000313" key="3">
    <source>
        <dbReference type="EMBL" id="JAP86406.1"/>
    </source>
</evidence>
<keyword evidence="1 2" id="KW-0732">Signal</keyword>